<organism evidence="2 3">
    <name type="scientific">Dyella acidiphila</name>
    <dbReference type="NCBI Taxonomy" id="2775866"/>
    <lineage>
        <taxon>Bacteria</taxon>
        <taxon>Pseudomonadati</taxon>
        <taxon>Pseudomonadota</taxon>
        <taxon>Gammaproteobacteria</taxon>
        <taxon>Lysobacterales</taxon>
        <taxon>Rhodanobacteraceae</taxon>
        <taxon>Dyella</taxon>
    </lineage>
</organism>
<evidence type="ECO:0000313" key="2">
    <source>
        <dbReference type="EMBL" id="MBE1162527.1"/>
    </source>
</evidence>
<sequence length="448" mass="47034">MSGGLTRPHGISLIELMIAMALGLLVSAGVVVVFTATAQSRSVQQQLVRLQEEGRFAMAQIRDDLLMSGGQYCAGSGGAARWGAAGFYLDAPRAPTVYASDPAALMGAMSDVTTSWGSPYPPAPAEPYSVPAFLTMRGYDCSASQCKPLDPSSKRSAQGFGIPAMGKAVDSRVIGASVLTVRYLDPSAGWTLAADGSGLAVNADGSLSIDLGMASGAESKVFPVGDPLAMLADCNTAQIFAVTGQGSSRLASTGGNFIQPAMPHSMAAPKLFDPSRDWRTVTYFLKVVDSGDGQGHTTGALIRRINGGDTAVHGGSSEEVARGVERLDFKYGVQLGDGRIRYYSAEQVDNSTSVDCPALPLPLRGSDDHGCLWRSVSLIEIDLLMDGQQPLPTLTSDELAYTYASDGLFTPAAPDAAGRKVTPVQQGFPLPLLRREFTTVVALRNFNP</sequence>
<accession>A0ABR9GEP6</accession>
<evidence type="ECO:0000256" key="1">
    <source>
        <dbReference type="SAM" id="Phobius"/>
    </source>
</evidence>
<dbReference type="InterPro" id="IPR032092">
    <property type="entry name" value="PilW"/>
</dbReference>
<name>A0ABR9GEP6_9GAMM</name>
<dbReference type="Proteomes" id="UP000651010">
    <property type="component" value="Unassembled WGS sequence"/>
</dbReference>
<protein>
    <submittedName>
        <fullName evidence="2">PilW family protein</fullName>
    </submittedName>
</protein>
<dbReference type="Pfam" id="PF16074">
    <property type="entry name" value="PilW"/>
    <property type="match status" value="1"/>
</dbReference>
<keyword evidence="1" id="KW-0812">Transmembrane</keyword>
<feature type="transmembrane region" description="Helical" evidence="1">
    <location>
        <begin position="12"/>
        <end position="36"/>
    </location>
</feature>
<dbReference type="RefSeq" id="WP_192557369.1">
    <property type="nucleotide sequence ID" value="NZ_JACZZA010000014.1"/>
</dbReference>
<dbReference type="EMBL" id="JACZZA010000014">
    <property type="protein sequence ID" value="MBE1162527.1"/>
    <property type="molecule type" value="Genomic_DNA"/>
</dbReference>
<dbReference type="PROSITE" id="PS00409">
    <property type="entry name" value="PROKAR_NTER_METHYL"/>
    <property type="match status" value="1"/>
</dbReference>
<proteinExistence type="predicted"/>
<keyword evidence="3" id="KW-1185">Reference proteome</keyword>
<evidence type="ECO:0000313" key="3">
    <source>
        <dbReference type="Proteomes" id="UP000651010"/>
    </source>
</evidence>
<comment type="caution">
    <text evidence="2">The sequence shown here is derived from an EMBL/GenBank/DDBJ whole genome shotgun (WGS) entry which is preliminary data.</text>
</comment>
<keyword evidence="1" id="KW-1133">Transmembrane helix</keyword>
<dbReference type="InterPro" id="IPR012902">
    <property type="entry name" value="N_methyl_site"/>
</dbReference>
<reference evidence="2 3" key="1">
    <citation type="submission" date="2020-09" db="EMBL/GenBank/DDBJ databases">
        <title>Dyella sp. 7MK23 isolated from forest soil.</title>
        <authorList>
            <person name="Fu J."/>
        </authorList>
    </citation>
    <scope>NUCLEOTIDE SEQUENCE [LARGE SCALE GENOMIC DNA]</scope>
    <source>
        <strain evidence="2 3">7MK23</strain>
    </source>
</reference>
<gene>
    <name evidence="2" type="ORF">IGX34_19245</name>
</gene>
<dbReference type="Pfam" id="PF07963">
    <property type="entry name" value="N_methyl"/>
    <property type="match status" value="1"/>
</dbReference>
<keyword evidence="1" id="KW-0472">Membrane</keyword>